<organism evidence="3 4">
    <name type="scientific">Aspergillus pseudodeflectus</name>
    <dbReference type="NCBI Taxonomy" id="176178"/>
    <lineage>
        <taxon>Eukaryota</taxon>
        <taxon>Fungi</taxon>
        <taxon>Dikarya</taxon>
        <taxon>Ascomycota</taxon>
        <taxon>Pezizomycotina</taxon>
        <taxon>Eurotiomycetes</taxon>
        <taxon>Eurotiomycetidae</taxon>
        <taxon>Eurotiales</taxon>
        <taxon>Aspergillaceae</taxon>
        <taxon>Aspergillus</taxon>
        <taxon>Aspergillus subgen. Nidulantes</taxon>
    </lineage>
</organism>
<dbReference type="EMBL" id="JBFXLR010000075">
    <property type="protein sequence ID" value="KAL2839316.1"/>
    <property type="molecule type" value="Genomic_DNA"/>
</dbReference>
<name>A0ABR4JGZ8_9EURO</name>
<dbReference type="Pfam" id="PF13640">
    <property type="entry name" value="2OG-FeII_Oxy_3"/>
    <property type="match status" value="1"/>
</dbReference>
<evidence type="ECO:0000259" key="2">
    <source>
        <dbReference type="Pfam" id="PF13640"/>
    </source>
</evidence>
<feature type="region of interest" description="Disordered" evidence="1">
    <location>
        <begin position="222"/>
        <end position="241"/>
    </location>
</feature>
<gene>
    <name evidence="3" type="ORF">BJX68DRAFT_272189</name>
</gene>
<reference evidence="3 4" key="1">
    <citation type="submission" date="2024-07" db="EMBL/GenBank/DDBJ databases">
        <title>Section-level genome sequencing and comparative genomics of Aspergillus sections Usti and Cavernicolus.</title>
        <authorList>
            <consortium name="Lawrence Berkeley National Laboratory"/>
            <person name="Nybo J.L."/>
            <person name="Vesth T.C."/>
            <person name="Theobald S."/>
            <person name="Frisvad J.C."/>
            <person name="Larsen T.O."/>
            <person name="Kjaerboelling I."/>
            <person name="Rothschild-Mancinelli K."/>
            <person name="Lyhne E.K."/>
            <person name="Kogle M.E."/>
            <person name="Barry K."/>
            <person name="Clum A."/>
            <person name="Na H."/>
            <person name="Ledsgaard L."/>
            <person name="Lin J."/>
            <person name="Lipzen A."/>
            <person name="Kuo A."/>
            <person name="Riley R."/>
            <person name="Mondo S."/>
            <person name="LaButti K."/>
            <person name="Haridas S."/>
            <person name="Pangalinan J."/>
            <person name="Salamov A.A."/>
            <person name="Simmons B.A."/>
            <person name="Magnuson J.K."/>
            <person name="Chen J."/>
            <person name="Drula E."/>
            <person name="Henrissat B."/>
            <person name="Wiebenga A."/>
            <person name="Lubbers R.J."/>
            <person name="Gomes A.C."/>
            <person name="Macurrencykelacurrency M.R."/>
            <person name="Stajich J."/>
            <person name="Grigoriev I.V."/>
            <person name="Mortensen U.H."/>
            <person name="De vries R.P."/>
            <person name="Baker S.E."/>
            <person name="Andersen M.R."/>
        </authorList>
    </citation>
    <scope>NUCLEOTIDE SEQUENCE [LARGE SCALE GENOMIC DNA]</scope>
    <source>
        <strain evidence="3 4">CBS 756.74</strain>
    </source>
</reference>
<dbReference type="RefSeq" id="XP_070893485.1">
    <property type="nucleotide sequence ID" value="XM_071047150.1"/>
</dbReference>
<accession>A0ABR4JGZ8</accession>
<feature type="domain" description="Prolyl 4-hydroxylase alpha subunit Fe(2+) 2OG dioxygenase" evidence="2">
    <location>
        <begin position="122"/>
        <end position="209"/>
    </location>
</feature>
<keyword evidence="4" id="KW-1185">Reference proteome</keyword>
<proteinExistence type="predicted"/>
<dbReference type="PANTHER" id="PTHR33099:SF7">
    <property type="entry name" value="MYND-TYPE DOMAIN-CONTAINING PROTEIN"/>
    <property type="match status" value="1"/>
</dbReference>
<evidence type="ECO:0000313" key="3">
    <source>
        <dbReference type="EMBL" id="KAL2839316.1"/>
    </source>
</evidence>
<evidence type="ECO:0000256" key="1">
    <source>
        <dbReference type="SAM" id="MobiDB-lite"/>
    </source>
</evidence>
<sequence>MLPGFANWRDSGGPESYRYPSHQFTAAAINPGLDVPGVSPVGLPVSAKVAKSIAATCHASPFGKGSQTLIEESVRKTWALDASQFSLRNPLWELQLKAISSEIVPALGVDANPYEVQAELYKFLVYEEGAFFSSHQDSEKAEGMFGTLVICLPSKHEGGDVTATHKDQTQTHDSAANSEYGFSYAAWYSDVRHEIKPVTSGYRLVLTYNLIHRPSTCIKTTDWAEQEPRNSPSIMGGDLRT</sequence>
<comment type="caution">
    <text evidence="3">The sequence shown here is derived from an EMBL/GenBank/DDBJ whole genome shotgun (WGS) entry which is preliminary data.</text>
</comment>
<protein>
    <recommendedName>
        <fullName evidence="2">Prolyl 4-hydroxylase alpha subunit Fe(2+) 2OG dioxygenase domain-containing protein</fullName>
    </recommendedName>
</protein>
<dbReference type="Gene3D" id="2.60.120.620">
    <property type="entry name" value="q2cbj1_9rhob like domain"/>
    <property type="match status" value="1"/>
</dbReference>
<dbReference type="PANTHER" id="PTHR33099">
    <property type="entry name" value="FE2OG DIOXYGENASE DOMAIN-CONTAINING PROTEIN"/>
    <property type="match status" value="1"/>
</dbReference>
<dbReference type="Proteomes" id="UP001610444">
    <property type="component" value="Unassembled WGS sequence"/>
</dbReference>
<dbReference type="GeneID" id="98162314"/>
<evidence type="ECO:0000313" key="4">
    <source>
        <dbReference type="Proteomes" id="UP001610444"/>
    </source>
</evidence>
<dbReference type="InterPro" id="IPR044862">
    <property type="entry name" value="Pro_4_hyd_alph_FE2OG_OXY"/>
</dbReference>